<keyword evidence="3" id="KW-0732">Signal</keyword>
<evidence type="ECO:0000256" key="1">
    <source>
        <dbReference type="ARBA" id="ARBA00022723"/>
    </source>
</evidence>
<dbReference type="Gene3D" id="3.20.20.370">
    <property type="entry name" value="Glycoside hydrolase/deacetylase"/>
    <property type="match status" value="1"/>
</dbReference>
<evidence type="ECO:0000256" key="2">
    <source>
        <dbReference type="ARBA" id="ARBA00022801"/>
    </source>
</evidence>
<dbReference type="PANTHER" id="PTHR10587:SF133">
    <property type="entry name" value="CHITIN DEACETYLASE 1-RELATED"/>
    <property type="match status" value="1"/>
</dbReference>
<dbReference type="SUPFAM" id="SSF88713">
    <property type="entry name" value="Glycoside hydrolase/deacetylase"/>
    <property type="match status" value="1"/>
</dbReference>
<evidence type="ECO:0000259" key="4">
    <source>
        <dbReference type="PROSITE" id="PS51677"/>
    </source>
</evidence>
<comment type="caution">
    <text evidence="5">The sequence shown here is derived from an EMBL/GenBank/DDBJ whole genome shotgun (WGS) entry which is preliminary data.</text>
</comment>
<dbReference type="PROSITE" id="PS51257">
    <property type="entry name" value="PROKAR_LIPOPROTEIN"/>
    <property type="match status" value="1"/>
</dbReference>
<dbReference type="Pfam" id="PF01522">
    <property type="entry name" value="Polysacc_deac_1"/>
    <property type="match status" value="1"/>
</dbReference>
<dbReference type="Proteomes" id="UP000475214">
    <property type="component" value="Unassembled WGS sequence"/>
</dbReference>
<dbReference type="CDD" id="cd10917">
    <property type="entry name" value="CE4_NodB_like_6s_7s"/>
    <property type="match status" value="1"/>
</dbReference>
<feature type="chain" id="PRO_5038774720" evidence="3">
    <location>
        <begin position="21"/>
        <end position="235"/>
    </location>
</feature>
<reference evidence="5 6" key="1">
    <citation type="submission" date="2020-02" db="EMBL/GenBank/DDBJ databases">
        <authorList>
            <person name="Li X.-J."/>
            <person name="Han X.-M."/>
        </authorList>
    </citation>
    <scope>NUCLEOTIDE SEQUENCE [LARGE SCALE GENOMIC DNA]</scope>
    <source>
        <strain evidence="5 6">CCTCC AB 2017055</strain>
    </source>
</reference>
<dbReference type="GO" id="GO:0005975">
    <property type="term" value="P:carbohydrate metabolic process"/>
    <property type="evidence" value="ECO:0007669"/>
    <property type="project" value="InterPro"/>
</dbReference>
<dbReference type="EMBL" id="JAAGOA010000011">
    <property type="protein sequence ID" value="NEE01751.1"/>
    <property type="molecule type" value="Genomic_DNA"/>
</dbReference>
<keyword evidence="1" id="KW-0479">Metal-binding</keyword>
<proteinExistence type="predicted"/>
<dbReference type="InterPro" id="IPR002509">
    <property type="entry name" value="NODB_dom"/>
</dbReference>
<dbReference type="GO" id="GO:0046872">
    <property type="term" value="F:metal ion binding"/>
    <property type="evidence" value="ECO:0007669"/>
    <property type="project" value="UniProtKB-KW"/>
</dbReference>
<dbReference type="InterPro" id="IPR006311">
    <property type="entry name" value="TAT_signal"/>
</dbReference>
<accession>A0A6L9SB20</accession>
<dbReference type="AlphaFoldDB" id="A0A6L9SB20"/>
<evidence type="ECO:0000313" key="6">
    <source>
        <dbReference type="Proteomes" id="UP000475214"/>
    </source>
</evidence>
<dbReference type="InterPro" id="IPR050248">
    <property type="entry name" value="Polysacc_deacetylase_ArnD"/>
</dbReference>
<dbReference type="GO" id="GO:0016810">
    <property type="term" value="F:hydrolase activity, acting on carbon-nitrogen (but not peptide) bonds"/>
    <property type="evidence" value="ECO:0007669"/>
    <property type="project" value="InterPro"/>
</dbReference>
<feature type="signal peptide" evidence="3">
    <location>
        <begin position="1"/>
        <end position="20"/>
    </location>
</feature>
<dbReference type="PROSITE" id="PS51677">
    <property type="entry name" value="NODB"/>
    <property type="match status" value="1"/>
</dbReference>
<organism evidence="5 6">
    <name type="scientific">Phytoactinopolyspora halotolerans</name>
    <dbReference type="NCBI Taxonomy" id="1981512"/>
    <lineage>
        <taxon>Bacteria</taxon>
        <taxon>Bacillati</taxon>
        <taxon>Actinomycetota</taxon>
        <taxon>Actinomycetes</taxon>
        <taxon>Jiangellales</taxon>
        <taxon>Jiangellaceae</taxon>
        <taxon>Phytoactinopolyspora</taxon>
    </lineage>
</organism>
<evidence type="ECO:0000313" key="5">
    <source>
        <dbReference type="EMBL" id="NEE01751.1"/>
    </source>
</evidence>
<dbReference type="InterPro" id="IPR011330">
    <property type="entry name" value="Glyco_hydro/deAcase_b/a-brl"/>
</dbReference>
<dbReference type="RefSeq" id="WP_163739694.1">
    <property type="nucleotide sequence ID" value="NZ_JAAGOA010000011.1"/>
</dbReference>
<evidence type="ECO:0000256" key="3">
    <source>
        <dbReference type="SAM" id="SignalP"/>
    </source>
</evidence>
<feature type="domain" description="NodB homology" evidence="4">
    <location>
        <begin position="53"/>
        <end position="230"/>
    </location>
</feature>
<protein>
    <submittedName>
        <fullName evidence="5">Polysaccharide deacetylase family protein</fullName>
    </submittedName>
</protein>
<gene>
    <name evidence="5" type="ORF">G1H10_16380</name>
</gene>
<sequence>MRRTRRLLIAAIAAVTLGMAACSTGLLPGGPAGDGVVDGDGGTGGGGRAGVGKVIYLTFDDGPSRETVQILEVLSTYDAKAVFFAVGQNLAQQGDVARRIVAEGHVLANHTWNHADLTGLDDAGFDRELDETAALLARLGSHSTCVRPPYGSTDDGVERELVERGMHQVMWNVDTEDWTKPGVDHIVDRLLGVDSGDVILMHDGGTGRKQTAEALREALPELAERGYAFEVVPGC</sequence>
<dbReference type="GO" id="GO:0016020">
    <property type="term" value="C:membrane"/>
    <property type="evidence" value="ECO:0007669"/>
    <property type="project" value="TreeGrafter"/>
</dbReference>
<keyword evidence="6" id="KW-1185">Reference proteome</keyword>
<dbReference type="PROSITE" id="PS51318">
    <property type="entry name" value="TAT"/>
    <property type="match status" value="1"/>
</dbReference>
<dbReference type="PANTHER" id="PTHR10587">
    <property type="entry name" value="GLYCOSYL TRANSFERASE-RELATED"/>
    <property type="match status" value="1"/>
</dbReference>
<keyword evidence="2" id="KW-0378">Hydrolase</keyword>
<name>A0A6L9SB20_9ACTN</name>